<keyword evidence="10" id="KW-0472">Membrane</keyword>
<dbReference type="InterPro" id="IPR015500">
    <property type="entry name" value="Peptidase_S8_subtilisin-rel"/>
</dbReference>
<dbReference type="Gene3D" id="2.60.40.2310">
    <property type="match status" value="1"/>
</dbReference>
<accession>A0A9X2JY88</accession>
<feature type="domain" description="Peptidase S8/S53" evidence="12">
    <location>
        <begin position="205"/>
        <end position="683"/>
    </location>
</feature>
<evidence type="ECO:0000256" key="2">
    <source>
        <dbReference type="ARBA" id="ARBA00022670"/>
    </source>
</evidence>
<proteinExistence type="inferred from homology"/>
<dbReference type="PROSITE" id="PS00138">
    <property type="entry name" value="SUBTILASE_SER"/>
    <property type="match status" value="1"/>
</dbReference>
<dbReference type="RefSeq" id="WP_253835622.1">
    <property type="nucleotide sequence ID" value="NZ_JAMTCS010000006.1"/>
</dbReference>
<keyword evidence="2 7" id="KW-0645">Protease</keyword>
<feature type="transmembrane region" description="Helical" evidence="10">
    <location>
        <begin position="1523"/>
        <end position="1544"/>
    </location>
</feature>
<dbReference type="PROSITE" id="PS51892">
    <property type="entry name" value="SUBTILASE"/>
    <property type="match status" value="1"/>
</dbReference>
<dbReference type="Gene3D" id="3.50.30.30">
    <property type="match status" value="1"/>
</dbReference>
<evidence type="ECO:0000256" key="11">
    <source>
        <dbReference type="SAM" id="SignalP"/>
    </source>
</evidence>
<evidence type="ECO:0000256" key="5">
    <source>
        <dbReference type="ARBA" id="ARBA00022825"/>
    </source>
</evidence>
<keyword evidence="3 11" id="KW-0732">Signal</keyword>
<evidence type="ECO:0000256" key="1">
    <source>
        <dbReference type="ARBA" id="ARBA00011073"/>
    </source>
</evidence>
<name>A0A9X2JY88_9MICO</name>
<dbReference type="PROSITE" id="PS00136">
    <property type="entry name" value="SUBTILASE_ASP"/>
    <property type="match status" value="1"/>
</dbReference>
<evidence type="ECO:0000259" key="13">
    <source>
        <dbReference type="Pfam" id="PF02225"/>
    </source>
</evidence>
<gene>
    <name evidence="16" type="ORF">APR03_002172</name>
</gene>
<dbReference type="Pfam" id="PF02225">
    <property type="entry name" value="PA"/>
    <property type="match status" value="1"/>
</dbReference>
<keyword evidence="10" id="KW-0812">Transmembrane</keyword>
<feature type="domain" description="PA" evidence="13">
    <location>
        <begin position="463"/>
        <end position="553"/>
    </location>
</feature>
<keyword evidence="4 7" id="KW-0378">Hydrolase</keyword>
<dbReference type="InterPro" id="IPR041469">
    <property type="entry name" value="Subtilisin-like_FN3"/>
</dbReference>
<evidence type="ECO:0000313" key="17">
    <source>
        <dbReference type="Proteomes" id="UP001139493"/>
    </source>
</evidence>
<organism evidence="16 17">
    <name type="scientific">Promicromonospora thailandica</name>
    <dbReference type="NCBI Taxonomy" id="765201"/>
    <lineage>
        <taxon>Bacteria</taxon>
        <taxon>Bacillati</taxon>
        <taxon>Actinomycetota</taxon>
        <taxon>Actinomycetes</taxon>
        <taxon>Micrococcales</taxon>
        <taxon>Promicromonosporaceae</taxon>
        <taxon>Promicromonospora</taxon>
    </lineage>
</organism>
<dbReference type="InterPro" id="IPR010259">
    <property type="entry name" value="S8pro/Inhibitor_I9"/>
</dbReference>
<feature type="region of interest" description="Disordered" evidence="9">
    <location>
        <begin position="35"/>
        <end position="60"/>
    </location>
</feature>
<evidence type="ECO:0000259" key="15">
    <source>
        <dbReference type="Pfam" id="PF17766"/>
    </source>
</evidence>
<protein>
    <submittedName>
        <fullName evidence="16">Peptidase inhibitor I9</fullName>
    </submittedName>
</protein>
<dbReference type="Pfam" id="PF17766">
    <property type="entry name" value="fn3_6"/>
    <property type="match status" value="1"/>
</dbReference>
<feature type="chain" id="PRO_5040997144" evidence="11">
    <location>
        <begin position="34"/>
        <end position="1554"/>
    </location>
</feature>
<dbReference type="SUPFAM" id="SSF52743">
    <property type="entry name" value="Subtilisin-like"/>
    <property type="match status" value="1"/>
</dbReference>
<reference evidence="16" key="1">
    <citation type="submission" date="2022-06" db="EMBL/GenBank/DDBJ databases">
        <title>Genomic Encyclopedia of Archaeal and Bacterial Type Strains, Phase II (KMG-II): from individual species to whole genera.</title>
        <authorList>
            <person name="Goeker M."/>
        </authorList>
    </citation>
    <scope>NUCLEOTIDE SEQUENCE</scope>
    <source>
        <strain evidence="16">DSM 26652</strain>
    </source>
</reference>
<evidence type="ECO:0000256" key="10">
    <source>
        <dbReference type="SAM" id="Phobius"/>
    </source>
</evidence>
<dbReference type="InterPro" id="IPR023828">
    <property type="entry name" value="Peptidase_S8_Ser-AS"/>
</dbReference>
<sequence length="1554" mass="156224">MRVPPPPSRHLLTRLAAAVLPAALVLSGAAVPAAGLDDDAEPPHDAVGTSAAGAAGDQDPDLGDGRYVVVLRDPAAATYDGGIAGLRATAVPEGARLRASSPDVQAYDRYLTGRQEDVARDLGVEAFASYTTTTNGFAAELTGEQAAALLTDPRVADVVPNEILHVADEAAGAAGASGMATSTDYLGLSGDDGVWASVGGPDEAGAGTVVGVVDTGIAPENPSFAGEPLGTDPGDEPYLDGDTVTYERSDGGTFTGRCTTGAQFDADACSTKVIGARYYVDGFGADFIGDESVAEYLSPRDGAGHGSHTASTAAGNAGVEVTSPVPAVVSGVAPAARIAVYKACWSGPDPASTDDDGCATADLLAAIDDAVADGVDVLNYSIGGAPGSTFSLTDQAFLAASAAGVFVAAAGGNSGPDESTVDNLAPWITTVAATTYPSSEATVRTGSGDAFVGASVTVPEGGVTGPLVDAADVALAGADEPELCGPGTLDPRRTAGAVVLCRRGTVDRVAKSAEVARAGGIGMVLVNPEPSSLDLDAHSVPTVHVDSSALAALSEYAATGDATVTLEDGNTTGQETTPVPQVAGFSSRGPVTVDGGDLVKPDVAAPGVNVLAAGANPAGAPGAHVFMSGTSMASPHVAGLAALYLGERPTASVAEVKSALMTSAVDTVGPDGAPQPDPAAQGNGQVVPASYLRPGLLYLAGLDDWKAYVQGSGAGDLGVTPVDPSDLNLPSVGIGGLAGTQSVTRTVTAAQAGTWTAEVSGLAGVDVAVEPSSLVFGSAGEQQDVTLTIARRDAALGDQVTGYLTWSGDGVPAVRSALAVRPVALDVPPAVDGSGTTGSVEIAANVGETADIPLTADGLARGESVDGTGTVGGSTHRYAVDVPDGAAFARFALDAADDSADLDLFLYRESDTGGFLRVGQSATGSADEQVDVTLPEPGAYLVEVDFYSGGTEQPTELGYTFTSYVLGTGAGEGGFTTDPGTLEGTLGERAVVTASWHDLAPGAYLGAVTFGDTGLRTLVTVDAGAAAPQDPAEPELTVGPEWARAGGDVRVTASGLAGGAVHEVVVDGSTTPVRSGRSAASGRLDWYVALPGDLAEGEHTLTLRGAGTEVSAPFRVSPLTVSSLWGYSVGAWDGTPRAELDATYSGSGSVRATIVSARSGETYLETVDRLGSVPGLPVLTYQTARVPAAAEPLVGTVTVLLSDGSAGPSVSTEFTPDAIEPSAVTFAPRSGDPDRLDVTVDNRSGTDLYPLVRYTLCDGGRIEAAAYAREGAGTEMYDLTGVTRIEIFADGEAVGTYENTDGPSRCADGSPEVAQDLWVHLSAPEHPQDAARPVAYEVSFRHAAYSPGFHLDVGEGAQRYAQDPFHSEGIPTDVVTEQGPVVTRALSVPEATPAWAVATYEAQTPVIHYQGMAWIETSAVTVDELRPEEPGGPDPTPEPTPDPSTEPSPDPSTEPSPEPSTEPSPDPSTEPSPEPSGPGNGATPDPQPSEIPGPGKGDQAGPADGGEPGPQGPDGLATTGADVLLLVGAALVLLVVGTGAILFSRYRRRTAAAR</sequence>
<evidence type="ECO:0000256" key="9">
    <source>
        <dbReference type="SAM" id="MobiDB-lite"/>
    </source>
</evidence>
<evidence type="ECO:0000256" key="8">
    <source>
        <dbReference type="RuleBase" id="RU003355"/>
    </source>
</evidence>
<dbReference type="Pfam" id="PF00082">
    <property type="entry name" value="Peptidase_S8"/>
    <property type="match status" value="1"/>
</dbReference>
<dbReference type="InterPro" id="IPR003137">
    <property type="entry name" value="PA_domain"/>
</dbReference>
<feature type="compositionally biased region" description="Gly residues" evidence="9">
    <location>
        <begin position="1494"/>
        <end position="1509"/>
    </location>
</feature>
<evidence type="ECO:0000256" key="7">
    <source>
        <dbReference type="PROSITE-ProRule" id="PRU01240"/>
    </source>
</evidence>
<feature type="active site" description="Charge relay system" evidence="6 7">
    <location>
        <position position="305"/>
    </location>
</feature>
<dbReference type="Gene3D" id="2.60.120.380">
    <property type="match status" value="1"/>
</dbReference>
<evidence type="ECO:0000259" key="12">
    <source>
        <dbReference type="Pfam" id="PF00082"/>
    </source>
</evidence>
<dbReference type="CDD" id="cd02120">
    <property type="entry name" value="PA_subtilisin_like"/>
    <property type="match status" value="1"/>
</dbReference>
<keyword evidence="10" id="KW-1133">Transmembrane helix</keyword>
<dbReference type="Gene3D" id="3.40.50.200">
    <property type="entry name" value="Peptidase S8/S53 domain"/>
    <property type="match status" value="1"/>
</dbReference>
<feature type="active site" description="Charge relay system" evidence="6 7">
    <location>
        <position position="631"/>
    </location>
</feature>
<feature type="signal peptide" evidence="11">
    <location>
        <begin position="1"/>
        <end position="33"/>
    </location>
</feature>
<dbReference type="InterPro" id="IPR037045">
    <property type="entry name" value="S8pro/Inhibitor_I9_sf"/>
</dbReference>
<dbReference type="InterPro" id="IPR045051">
    <property type="entry name" value="SBT"/>
</dbReference>
<dbReference type="PANTHER" id="PTHR10795">
    <property type="entry name" value="PROPROTEIN CONVERTASE SUBTILISIN/KEXIN"/>
    <property type="match status" value="1"/>
</dbReference>
<evidence type="ECO:0000259" key="14">
    <source>
        <dbReference type="Pfam" id="PF05922"/>
    </source>
</evidence>
<dbReference type="PRINTS" id="PR00723">
    <property type="entry name" value="SUBTILISIN"/>
</dbReference>
<dbReference type="GO" id="GO:0004252">
    <property type="term" value="F:serine-type endopeptidase activity"/>
    <property type="evidence" value="ECO:0007669"/>
    <property type="project" value="UniProtKB-UniRule"/>
</dbReference>
<evidence type="ECO:0000313" key="16">
    <source>
        <dbReference type="EMBL" id="MCP2264829.1"/>
    </source>
</evidence>
<feature type="domain" description="Inhibitor I9" evidence="14">
    <location>
        <begin position="118"/>
        <end position="166"/>
    </location>
</feature>
<feature type="domain" description="Subtilisin-like protease fibronectin type-III" evidence="15">
    <location>
        <begin position="726"/>
        <end position="820"/>
    </location>
</feature>
<dbReference type="Proteomes" id="UP001139493">
    <property type="component" value="Unassembled WGS sequence"/>
</dbReference>
<comment type="similarity">
    <text evidence="1 7 8">Belongs to the peptidase S8 family.</text>
</comment>
<keyword evidence="17" id="KW-1185">Reference proteome</keyword>
<dbReference type="InterPro" id="IPR023827">
    <property type="entry name" value="Peptidase_S8_Asp-AS"/>
</dbReference>
<dbReference type="InterPro" id="IPR000209">
    <property type="entry name" value="Peptidase_S8/S53_dom"/>
</dbReference>
<comment type="caution">
    <text evidence="16">The sequence shown here is derived from an EMBL/GenBank/DDBJ whole genome shotgun (WGS) entry which is preliminary data.</text>
</comment>
<evidence type="ECO:0000256" key="4">
    <source>
        <dbReference type="ARBA" id="ARBA00022801"/>
    </source>
</evidence>
<feature type="active site" description="Charge relay system" evidence="6 7">
    <location>
        <position position="214"/>
    </location>
</feature>
<dbReference type="InterPro" id="IPR036852">
    <property type="entry name" value="Peptidase_S8/S53_dom_sf"/>
</dbReference>
<evidence type="ECO:0000256" key="3">
    <source>
        <dbReference type="ARBA" id="ARBA00022729"/>
    </source>
</evidence>
<keyword evidence="5 7" id="KW-0720">Serine protease</keyword>
<evidence type="ECO:0000256" key="6">
    <source>
        <dbReference type="PIRSR" id="PIRSR615500-1"/>
    </source>
</evidence>
<dbReference type="Pfam" id="PF05922">
    <property type="entry name" value="Inhibitor_I9"/>
    <property type="match status" value="1"/>
</dbReference>
<dbReference type="EMBL" id="JAMTCS010000006">
    <property type="protein sequence ID" value="MCP2264829.1"/>
    <property type="molecule type" value="Genomic_DNA"/>
</dbReference>
<feature type="compositionally biased region" description="Pro residues" evidence="9">
    <location>
        <begin position="1430"/>
        <end position="1476"/>
    </location>
</feature>
<feature type="region of interest" description="Disordered" evidence="9">
    <location>
        <begin position="1425"/>
        <end position="1516"/>
    </location>
</feature>
<dbReference type="GO" id="GO:0006508">
    <property type="term" value="P:proteolysis"/>
    <property type="evidence" value="ECO:0007669"/>
    <property type="project" value="UniProtKB-KW"/>
</dbReference>
<dbReference type="Gene3D" id="3.30.70.80">
    <property type="entry name" value="Peptidase S8 propeptide/proteinase inhibitor I9"/>
    <property type="match status" value="1"/>
</dbReference>